<keyword evidence="1" id="KW-0812">Transmembrane</keyword>
<name>A0A091B929_9GAMM</name>
<feature type="transmembrane region" description="Helical" evidence="1">
    <location>
        <begin position="68"/>
        <end position="88"/>
    </location>
</feature>
<keyword evidence="1" id="KW-0472">Membrane</keyword>
<feature type="transmembrane region" description="Helical" evidence="1">
    <location>
        <begin position="346"/>
        <end position="366"/>
    </location>
</feature>
<organism evidence="2 3">
    <name type="scientific">Arenimonas metalli CF5-1</name>
    <dbReference type="NCBI Taxonomy" id="1384056"/>
    <lineage>
        <taxon>Bacteria</taxon>
        <taxon>Pseudomonadati</taxon>
        <taxon>Pseudomonadota</taxon>
        <taxon>Gammaproteobacteria</taxon>
        <taxon>Lysobacterales</taxon>
        <taxon>Lysobacteraceae</taxon>
        <taxon>Arenimonas</taxon>
    </lineage>
</organism>
<feature type="transmembrane region" description="Helical" evidence="1">
    <location>
        <begin position="94"/>
        <end position="119"/>
    </location>
</feature>
<feature type="transmembrane region" description="Helical" evidence="1">
    <location>
        <begin position="318"/>
        <end position="340"/>
    </location>
</feature>
<evidence type="ECO:0000313" key="3">
    <source>
        <dbReference type="Proteomes" id="UP000029393"/>
    </source>
</evidence>
<proteinExistence type="predicted"/>
<dbReference type="PATRIC" id="fig|1384056.3.peg.313"/>
<dbReference type="eggNOG" id="COG3213">
    <property type="taxonomic scope" value="Bacteria"/>
</dbReference>
<dbReference type="STRING" id="1384056.N787_07185"/>
<protein>
    <recommendedName>
        <fullName evidence="4">Short-chain dehydrogenase</fullName>
    </recommendedName>
</protein>
<evidence type="ECO:0008006" key="4">
    <source>
        <dbReference type="Google" id="ProtNLM"/>
    </source>
</evidence>
<gene>
    <name evidence="2" type="ORF">N787_07185</name>
</gene>
<dbReference type="EMBL" id="AVCK01000004">
    <property type="protein sequence ID" value="KFN47972.1"/>
    <property type="molecule type" value="Genomic_DNA"/>
</dbReference>
<reference evidence="2 3" key="1">
    <citation type="submission" date="2013-09" db="EMBL/GenBank/DDBJ databases">
        <title>Genome sequencing of Arenimonas metalli.</title>
        <authorList>
            <person name="Chen F."/>
            <person name="Wang G."/>
        </authorList>
    </citation>
    <scope>NUCLEOTIDE SEQUENCE [LARGE SCALE GENOMIC DNA]</scope>
    <source>
        <strain evidence="2 3">CF5-1</strain>
    </source>
</reference>
<feature type="transmembrane region" description="Helical" evidence="1">
    <location>
        <begin position="221"/>
        <end position="240"/>
    </location>
</feature>
<dbReference type="InterPro" id="IPR010266">
    <property type="entry name" value="NnrS"/>
</dbReference>
<evidence type="ECO:0000313" key="2">
    <source>
        <dbReference type="EMBL" id="KFN47972.1"/>
    </source>
</evidence>
<keyword evidence="3" id="KW-1185">Reference proteome</keyword>
<keyword evidence="1" id="KW-1133">Transmembrane helix</keyword>
<feature type="transmembrane region" description="Helical" evidence="1">
    <location>
        <begin position="252"/>
        <end position="275"/>
    </location>
</feature>
<feature type="transmembrane region" description="Helical" evidence="1">
    <location>
        <begin position="157"/>
        <end position="177"/>
    </location>
</feature>
<dbReference type="Proteomes" id="UP000029393">
    <property type="component" value="Unassembled WGS sequence"/>
</dbReference>
<feature type="transmembrane region" description="Helical" evidence="1">
    <location>
        <begin position="38"/>
        <end position="56"/>
    </location>
</feature>
<dbReference type="AlphaFoldDB" id="A0A091B929"/>
<feature type="transmembrane region" description="Helical" evidence="1">
    <location>
        <begin position="287"/>
        <end position="306"/>
    </location>
</feature>
<feature type="transmembrane region" description="Helical" evidence="1">
    <location>
        <begin position="131"/>
        <end position="151"/>
    </location>
</feature>
<evidence type="ECO:0000256" key="1">
    <source>
        <dbReference type="SAM" id="Phobius"/>
    </source>
</evidence>
<dbReference type="Pfam" id="PF05940">
    <property type="entry name" value="NnrS"/>
    <property type="match status" value="1"/>
</dbReference>
<accession>A0A091B929</accession>
<sequence>MFFIGAANVLAAMAWWTGWLGGWLPTPSVPAGWMHAFVMQYQVLPTFIFGFLLTVFPRWMAQTEASKWHYLPVGLGLVAGQALVLAGLGTGSAMLVHLGVINTLAGWLTAMVVLAGWLARDRSGNWHAISCFGGLLMGLAGLLAFAAYLHVPGEPRLAFAMLKIGTFGLLVPVYATVAHRMFPFFAGNVVAGYRPWRPMWLLAVSWPLWLGHLALELAHLYPWLWLVDLPLLALAALTLWKWWPRGKAPALLRVLFIGYAWLPVGLALYLAQSLWFLGTGEFTLGRAPVHAISVGFFGSLLVAMVTRVTQGHSGRPLVLGRIPAVAFAGMQVVSLLRVGAELAANPAPWFFAASVGWLVAFLPWVLRSLWIYATPRIDGRPG</sequence>
<comment type="caution">
    <text evidence="2">The sequence shown here is derived from an EMBL/GenBank/DDBJ whole genome shotgun (WGS) entry which is preliminary data.</text>
</comment>